<dbReference type="GO" id="GO:0005524">
    <property type="term" value="F:ATP binding"/>
    <property type="evidence" value="ECO:0007669"/>
    <property type="project" value="InterPro"/>
</dbReference>
<name>A0A378K0L2_9GAMM</name>
<evidence type="ECO:0000313" key="3">
    <source>
        <dbReference type="EMBL" id="STX63262.1"/>
    </source>
</evidence>
<keyword evidence="4" id="KW-1185">Reference proteome</keyword>
<evidence type="ECO:0008006" key="6">
    <source>
        <dbReference type="Google" id="ProtNLM"/>
    </source>
</evidence>
<evidence type="ECO:0000313" key="4">
    <source>
        <dbReference type="Proteomes" id="UP000054985"/>
    </source>
</evidence>
<dbReference type="InterPro" id="IPR027417">
    <property type="entry name" value="P-loop_NTPase"/>
</dbReference>
<feature type="region of interest" description="Disordered" evidence="1">
    <location>
        <begin position="745"/>
        <end position="802"/>
    </location>
</feature>
<dbReference type="SUPFAM" id="SSF52540">
    <property type="entry name" value="P-loop containing nucleoside triphosphate hydrolases"/>
    <property type="match status" value="1"/>
</dbReference>
<dbReference type="OrthoDB" id="5651885at2"/>
<reference evidence="2 4" key="1">
    <citation type="submission" date="2015-11" db="EMBL/GenBank/DDBJ databases">
        <title>Genomic analysis of 38 Legionella species identifies large and diverse effector repertoires.</title>
        <authorList>
            <person name="Burstein D."/>
            <person name="Amaro F."/>
            <person name="Zusman T."/>
            <person name="Lifshitz Z."/>
            <person name="Cohen O."/>
            <person name="Gilbert J.A."/>
            <person name="Pupko T."/>
            <person name="Shuman H.A."/>
            <person name="Segal G."/>
        </authorList>
    </citation>
    <scope>NUCLEOTIDE SEQUENCE [LARGE SCALE GENOMIC DNA]</scope>
    <source>
        <strain evidence="2 4">ATCC 43877</strain>
    </source>
</reference>
<dbReference type="Proteomes" id="UP000054985">
    <property type="component" value="Unassembled WGS sequence"/>
</dbReference>
<dbReference type="RefSeq" id="WP_028384214.1">
    <property type="nucleotide sequence ID" value="NZ_CAAAJG010000042.1"/>
</dbReference>
<dbReference type="Proteomes" id="UP000254040">
    <property type="component" value="Unassembled WGS sequence"/>
</dbReference>
<reference evidence="3 5" key="2">
    <citation type="submission" date="2018-06" db="EMBL/GenBank/DDBJ databases">
        <authorList>
            <consortium name="Pathogen Informatics"/>
            <person name="Doyle S."/>
        </authorList>
    </citation>
    <scope>NUCLEOTIDE SEQUENCE [LARGE SCALE GENOMIC DNA]</scope>
    <source>
        <strain evidence="3 5">NCTC12239</strain>
    </source>
</reference>
<proteinExistence type="predicted"/>
<dbReference type="STRING" id="39962.Lmor_1667"/>
<evidence type="ECO:0000313" key="2">
    <source>
        <dbReference type="EMBL" id="KTD34270.1"/>
    </source>
</evidence>
<gene>
    <name evidence="2" type="ORF">Lmor_1667</name>
    <name evidence="3" type="ORF">NCTC12239_02205</name>
</gene>
<dbReference type="InterPro" id="IPR000212">
    <property type="entry name" value="DNA_helicase_UvrD/REP"/>
</dbReference>
<dbReference type="GO" id="GO:0003677">
    <property type="term" value="F:DNA binding"/>
    <property type="evidence" value="ECO:0007669"/>
    <property type="project" value="InterPro"/>
</dbReference>
<dbReference type="Gene3D" id="3.40.50.300">
    <property type="entry name" value="P-loop containing nucleotide triphosphate hydrolases"/>
    <property type="match status" value="2"/>
</dbReference>
<evidence type="ECO:0000256" key="1">
    <source>
        <dbReference type="SAM" id="MobiDB-lite"/>
    </source>
</evidence>
<feature type="compositionally biased region" description="Low complexity" evidence="1">
    <location>
        <begin position="759"/>
        <end position="788"/>
    </location>
</feature>
<dbReference type="GO" id="GO:0003678">
    <property type="term" value="F:DNA helicase activity"/>
    <property type="evidence" value="ECO:0007669"/>
    <property type="project" value="InterPro"/>
</dbReference>
<dbReference type="EMBL" id="UGOG01000001">
    <property type="protein sequence ID" value="STX63262.1"/>
    <property type="molecule type" value="Genomic_DNA"/>
</dbReference>
<evidence type="ECO:0000313" key="5">
    <source>
        <dbReference type="Proteomes" id="UP000254040"/>
    </source>
</evidence>
<organism evidence="3 5">
    <name type="scientific">Legionella moravica</name>
    <dbReference type="NCBI Taxonomy" id="39962"/>
    <lineage>
        <taxon>Bacteria</taxon>
        <taxon>Pseudomonadati</taxon>
        <taxon>Pseudomonadota</taxon>
        <taxon>Gammaproteobacteria</taxon>
        <taxon>Legionellales</taxon>
        <taxon>Legionellaceae</taxon>
        <taxon>Legionella</taxon>
    </lineage>
</organism>
<dbReference type="PANTHER" id="PTHR11070">
    <property type="entry name" value="UVRD / RECB / PCRA DNA HELICASE FAMILY MEMBER"/>
    <property type="match status" value="1"/>
</dbReference>
<accession>A0A378K0L2</accession>
<feature type="compositionally biased region" description="Polar residues" evidence="1">
    <location>
        <begin position="789"/>
        <end position="802"/>
    </location>
</feature>
<dbReference type="EMBL" id="LNYN01000020">
    <property type="protein sequence ID" value="KTD34270.1"/>
    <property type="molecule type" value="Genomic_DNA"/>
</dbReference>
<protein>
    <recommendedName>
        <fullName evidence="6">DNA helicase</fullName>
    </recommendedName>
</protein>
<sequence length="1335" mass="150731">MPGEIYYWDGLIIDESVAKKYMEVIMQLKNRELQEAGLDLKQMRSHQVFSVRTSRKGRILFTISEIDKKRCLIFLEDLSNHEYKKSRFLNHPKTLSNFLDKNQGEFRKIVNLEDEFIDVDASVLPLDDIGDEQLVYTPVEYYNQEFIKLNDSQKEAKYAKGPAIIEGPPGSGKSCAALSLVANAPTDLNKVLYVTSSAALVSHMEGLYQSLPAELEGPPGRVVFKSYAQLVHESDPATVSKRSVGLEHFSEWFGSYCTRKQQQLKTAKTDQVRGKGKGKRVFSKVPLLPKELLDAATVYQEFRTVAAYVDYVDTRYGTSKAYTQSSYDGLGEKHQSLFKKEHRSWLYQAYQDYAAYLRHHECIDLSFYRLQSTEVYDMVVADEAQDFSKAQIQQLIALTPSLQIYFCRDSHQSLTDSQSSGPFIKEHLYQLGHKAGIEVQHIQLPSSYRVFPNAQPLVDKLLDLRLKLIGGRADNLEYVQLPLTVEENSTLGSVHWFEQVPEDAHRALQDATQSSDLVIITLPEWIEEAKAFFNTDVVYTVDQVKGLQFPVVVLYRMAEDEALIEANKLLAHPERSYVASSSTAHRPAAGVGNPKFGPPLNRFFTAVTRAQQQIIVIQPSQHQYSYIIDAIRSTERFGDDFKIELTKQSYSEDNWLQLVQKLIHKKELSLAQTIYVKHLKKTTAEFKEFLQITTAPPSVVATSSVTISPVSTVIAPQQATYSSSSSTDAASVSAAGIFSAKTSSENASRYHKRRGGRRAQQASSSTASSTMLSTKSALATAKTAAPKSRTSGVADTSKTRLSASGDDSLVGMQFLAKPPMEELLSNVLANPNPGLYLSTLLSCGAIDSHKLRELFFYYPQSKEVIDVGQLCLTVSEKEPHTSLLSQLCSPYNESRHVALFFLFEKEHELFNTFATGYKCFLLSYQESHIGESPEATNKYLAFFQKKSQELRELQFLQTTETGKQILLKLAKKMEWTAETLATKMHHAFRMNLEANFPVPLQNQQKLLKILDHDVLAFDLNRENEESWGTIVTRYPTDDISRAVVRLMVQANIVGEDLWCNMNCVSLSTFFQNLFYVPALQKILSDKDKEIAKRVIMVMNAAPQWTAIEQKTYICGELNGSDLDRTSTFSGILRTVRKHLAREHSLINQLYKSNNIFWGNTVKKLSNLFTNQQRVDAILNRLSANDSVAEEAFKSVKILDFSSIEHRAFILWNFFVTCKNLQDKEELGRSSLLENIISWLRENQCKSLKEYFAYITTCLNSDNLKPLSLLAAYLRLAQDILAKESLRELEMQRKAQVPPALIAPQIPGSEYSFFSAQEVSEKSVAEEQSASCSMSS</sequence>